<feature type="transmembrane region" description="Helical" evidence="6">
    <location>
        <begin position="364"/>
        <end position="384"/>
    </location>
</feature>
<protein>
    <submittedName>
        <fullName evidence="8">Arabinose efflux permease, MFS family</fullName>
    </submittedName>
</protein>
<feature type="transmembrane region" description="Helical" evidence="6">
    <location>
        <begin position="337"/>
        <end position="358"/>
    </location>
</feature>
<organism evidence="8 9">
    <name type="scientific">Actinokineospora diospyrosa</name>
    <dbReference type="NCBI Taxonomy" id="103728"/>
    <lineage>
        <taxon>Bacteria</taxon>
        <taxon>Bacillati</taxon>
        <taxon>Actinomycetota</taxon>
        <taxon>Actinomycetes</taxon>
        <taxon>Pseudonocardiales</taxon>
        <taxon>Pseudonocardiaceae</taxon>
        <taxon>Actinokineospora</taxon>
    </lineage>
</organism>
<feature type="transmembrane region" description="Helical" evidence="6">
    <location>
        <begin position="135"/>
        <end position="153"/>
    </location>
</feature>
<feature type="transmembrane region" description="Helical" evidence="6">
    <location>
        <begin position="43"/>
        <end position="64"/>
    </location>
</feature>
<dbReference type="PROSITE" id="PS50850">
    <property type="entry name" value="MFS"/>
    <property type="match status" value="1"/>
</dbReference>
<evidence type="ECO:0000256" key="6">
    <source>
        <dbReference type="SAM" id="Phobius"/>
    </source>
</evidence>
<dbReference type="PANTHER" id="PTHR43124:SF3">
    <property type="entry name" value="CHLORAMPHENICOL EFFLUX PUMP RV0191"/>
    <property type="match status" value="1"/>
</dbReference>
<evidence type="ECO:0000256" key="5">
    <source>
        <dbReference type="ARBA" id="ARBA00023136"/>
    </source>
</evidence>
<gene>
    <name evidence="8" type="ORF">LV75_006029</name>
</gene>
<reference evidence="8 9" key="1">
    <citation type="submission" date="2022-06" db="EMBL/GenBank/DDBJ databases">
        <title>Genomic Encyclopedia of Archaeal and Bacterial Type Strains, Phase II (KMG-II): from individual species to whole genera.</title>
        <authorList>
            <person name="Goeker M."/>
        </authorList>
    </citation>
    <scope>NUCLEOTIDE SEQUENCE [LARGE SCALE GENOMIC DNA]</scope>
    <source>
        <strain evidence="8 9">DSM 44255</strain>
    </source>
</reference>
<evidence type="ECO:0000256" key="2">
    <source>
        <dbReference type="ARBA" id="ARBA00022475"/>
    </source>
</evidence>
<dbReference type="InterPro" id="IPR020846">
    <property type="entry name" value="MFS_dom"/>
</dbReference>
<feature type="transmembrane region" description="Helical" evidence="6">
    <location>
        <begin position="76"/>
        <end position="94"/>
    </location>
</feature>
<dbReference type="SUPFAM" id="SSF103473">
    <property type="entry name" value="MFS general substrate transporter"/>
    <property type="match status" value="1"/>
</dbReference>
<feature type="transmembrane region" description="Helical" evidence="6">
    <location>
        <begin position="106"/>
        <end position="123"/>
    </location>
</feature>
<evidence type="ECO:0000313" key="8">
    <source>
        <dbReference type="EMBL" id="MCP2273499.1"/>
    </source>
</evidence>
<keyword evidence="3 6" id="KW-0812">Transmembrane</keyword>
<dbReference type="EMBL" id="JAMTCO010000017">
    <property type="protein sequence ID" value="MCP2273499.1"/>
    <property type="molecule type" value="Genomic_DNA"/>
</dbReference>
<proteinExistence type="predicted"/>
<dbReference type="InterPro" id="IPR005829">
    <property type="entry name" value="Sugar_transporter_CS"/>
</dbReference>
<evidence type="ECO:0000256" key="3">
    <source>
        <dbReference type="ARBA" id="ARBA00022692"/>
    </source>
</evidence>
<feature type="domain" description="Major facilitator superfamily (MFS) profile" evidence="7">
    <location>
        <begin position="11"/>
        <end position="389"/>
    </location>
</feature>
<name>A0ABT1ILS4_9PSEU</name>
<dbReference type="InterPro" id="IPR036259">
    <property type="entry name" value="MFS_trans_sf"/>
</dbReference>
<feature type="transmembrane region" description="Helical" evidence="6">
    <location>
        <begin position="278"/>
        <end position="295"/>
    </location>
</feature>
<feature type="transmembrane region" description="Helical" evidence="6">
    <location>
        <begin position="12"/>
        <end position="37"/>
    </location>
</feature>
<dbReference type="PROSITE" id="PS00216">
    <property type="entry name" value="SUGAR_TRANSPORT_1"/>
    <property type="match status" value="1"/>
</dbReference>
<dbReference type="Pfam" id="PF07690">
    <property type="entry name" value="MFS_1"/>
    <property type="match status" value="1"/>
</dbReference>
<comment type="subcellular location">
    <subcellularLocation>
        <location evidence="1">Cell membrane</location>
        <topology evidence="1">Multi-pass membrane protein</topology>
    </subcellularLocation>
</comment>
<evidence type="ECO:0000256" key="1">
    <source>
        <dbReference type="ARBA" id="ARBA00004651"/>
    </source>
</evidence>
<keyword evidence="2" id="KW-1003">Cell membrane</keyword>
<accession>A0ABT1ILS4</accession>
<dbReference type="InterPro" id="IPR011701">
    <property type="entry name" value="MFS"/>
</dbReference>
<feature type="transmembrane region" description="Helical" evidence="6">
    <location>
        <begin position="301"/>
        <end position="325"/>
    </location>
</feature>
<feature type="transmembrane region" description="Helical" evidence="6">
    <location>
        <begin position="165"/>
        <end position="185"/>
    </location>
</feature>
<feature type="transmembrane region" description="Helical" evidence="6">
    <location>
        <begin position="206"/>
        <end position="229"/>
    </location>
</feature>
<feature type="transmembrane region" description="Helical" evidence="6">
    <location>
        <begin position="249"/>
        <end position="269"/>
    </location>
</feature>
<dbReference type="Proteomes" id="UP001205185">
    <property type="component" value="Unassembled WGS sequence"/>
</dbReference>
<sequence>MQSDWAPFRRTVAVMTVAGLVIVGQLYAVIPLLQALAADWGTTVGAATATTTLFGIPYASGFLLTGPLADRFGRRTVITVGLTVMTVATVLVGLSDSLVLGGVLRAVQGLGAAAFSPAALAYLTERIEPRRRPSALACLITSFLAAAVVGQLLAQALSGLGGWRFVFYGNAVLLLVLTIALRKVMSPDGASGTLTLRGSFKAMGALAAKPALAVLYLATLPVLGGFVGVYTALQVLAPEDLVGGSHELFLLRASALPAMVLIPVITAWLSRFRATRRTALALFVAAAILGVLAALGSADVLVLGAFLLVYVAAITLISPGLTELVGSMAGAARATGIALYTFALLMGASLGPQVVVLLRSQGLAGVLVVLGVAQAVAGLLVLLADRLIVRTQARVATST</sequence>
<evidence type="ECO:0000259" key="7">
    <source>
        <dbReference type="PROSITE" id="PS50850"/>
    </source>
</evidence>
<keyword evidence="5 6" id="KW-0472">Membrane</keyword>
<comment type="caution">
    <text evidence="8">The sequence shown here is derived from an EMBL/GenBank/DDBJ whole genome shotgun (WGS) entry which is preliminary data.</text>
</comment>
<keyword evidence="9" id="KW-1185">Reference proteome</keyword>
<keyword evidence="4 6" id="KW-1133">Transmembrane helix</keyword>
<dbReference type="Gene3D" id="1.20.1720.10">
    <property type="entry name" value="Multidrug resistance protein D"/>
    <property type="match status" value="1"/>
</dbReference>
<dbReference type="PANTHER" id="PTHR43124">
    <property type="entry name" value="PURINE EFFLUX PUMP PBUE"/>
    <property type="match status" value="1"/>
</dbReference>
<evidence type="ECO:0000256" key="4">
    <source>
        <dbReference type="ARBA" id="ARBA00022989"/>
    </source>
</evidence>
<dbReference type="InterPro" id="IPR050189">
    <property type="entry name" value="MFS_Efflux_Transporters"/>
</dbReference>
<evidence type="ECO:0000313" key="9">
    <source>
        <dbReference type="Proteomes" id="UP001205185"/>
    </source>
</evidence>